<keyword evidence="2" id="KW-1185">Reference proteome</keyword>
<evidence type="ECO:0000313" key="1">
    <source>
        <dbReference type="EMBL" id="KAK1857488.1"/>
    </source>
</evidence>
<proteinExistence type="predicted"/>
<organism evidence="1 2">
    <name type="scientific">Pyropia yezoensis</name>
    <name type="common">Susabi-nori</name>
    <name type="synonym">Porphyra yezoensis</name>
    <dbReference type="NCBI Taxonomy" id="2788"/>
    <lineage>
        <taxon>Eukaryota</taxon>
        <taxon>Rhodophyta</taxon>
        <taxon>Bangiophyceae</taxon>
        <taxon>Bangiales</taxon>
        <taxon>Bangiaceae</taxon>
        <taxon>Pyropia</taxon>
    </lineage>
</organism>
<gene>
    <name evidence="1" type="ORF">I4F81_000105</name>
</gene>
<sequence>MPVNIQLKTLRRLFGVASFFPQYAALRSNGRRAAPAAASAAAAADGTSPAGDGEQLSSDGGRGQRPPPRRRRRGGQDGDGDGDDSPWSAAAAQQTTLLDRPSATSALPRGGIPTAFFSGVPPRAVRGKTVSLTLSHAALLEKQKLKVYYGCLRDGTLSRAVESARCERIDVDAALLRRLEARLATVVYRTGWAGSLMTARQWVSHGHITVNGAVADVPGMAQPRDPRQRGSAAAAASDRASCLLPPSTLSAAGLGHCGPRPASCASACSGGNTSAAHSRTLMPDADLLVSSAGSSCHNGGETAAMPLTGGGSGVPVFVMLPLDTLLDSPAMPAAEFDAALVALAAAGAAGVMLDVWWGLCEPSPGVYDFSRVIALATRCADLGLAVQATMSFHQCGGNIGDSVTIPLPDWVLTAATREGLLFTDAAGWANPECLSLAADHVAFLPSAKGDDDAPRTAVQAYAAYVQAFVDVTAELITAGVITELQVGLGPCGELRYPSYPAGGGGWVFPGIGEFVCHDTRMRASLAAAAADGGHPSDWGVPPTDAGSYNDTPWAAPFFHRFGGWRSPRGRFFLTWYADALLRHGDDVLLAIRGVVPAGGRLALAVKVSGIHWWRMTASRAAEATSGYVSLPRDGWFGLTGGGAVDAYARLATLFHRHGVVFDFTCLEMWTWAQPVWAARCEPERLVRDAVDAAAAAGVPFAGENALERYDEAAYRQVEKAFKRVPAEGRYGFTLLRLGPALREAPHWAEFCAFVKRMRALA</sequence>
<dbReference type="EMBL" id="CM020618">
    <property type="protein sequence ID" value="KAK1857488.1"/>
    <property type="molecule type" value="Genomic_DNA"/>
</dbReference>
<dbReference type="Proteomes" id="UP000798662">
    <property type="component" value="Chromosome 1"/>
</dbReference>
<evidence type="ECO:0000313" key="2">
    <source>
        <dbReference type="Proteomes" id="UP000798662"/>
    </source>
</evidence>
<protein>
    <submittedName>
        <fullName evidence="1">Uncharacterized protein</fullName>
    </submittedName>
</protein>
<accession>A0ACC3BIM9</accession>
<comment type="caution">
    <text evidence="1">The sequence shown here is derived from an EMBL/GenBank/DDBJ whole genome shotgun (WGS) entry which is preliminary data.</text>
</comment>
<name>A0ACC3BIM9_PYRYE</name>
<reference evidence="1" key="1">
    <citation type="submission" date="2019-11" db="EMBL/GenBank/DDBJ databases">
        <title>Nori genome reveals adaptations in red seaweeds to the harsh intertidal environment.</title>
        <authorList>
            <person name="Wang D."/>
            <person name="Mao Y."/>
        </authorList>
    </citation>
    <scope>NUCLEOTIDE SEQUENCE</scope>
    <source>
        <tissue evidence="1">Gametophyte</tissue>
    </source>
</reference>